<dbReference type="Pfam" id="PF03524">
    <property type="entry name" value="CagX"/>
    <property type="match status" value="1"/>
</dbReference>
<dbReference type="InterPro" id="IPR033645">
    <property type="entry name" value="VirB9/CagX/TrbG_C"/>
</dbReference>
<dbReference type="InterPro" id="IPR010258">
    <property type="entry name" value="Conjugal_tfr_TrbG/VirB9/CagX"/>
</dbReference>
<keyword evidence="5" id="KW-1185">Reference proteome</keyword>
<dbReference type="CDD" id="cd06911">
    <property type="entry name" value="VirB9_CagX_TrbG"/>
    <property type="match status" value="1"/>
</dbReference>
<dbReference type="Proteomes" id="UP000445582">
    <property type="component" value="Unassembled WGS sequence"/>
</dbReference>
<gene>
    <name evidence="4" type="ORF">GRI48_12790</name>
</gene>
<comment type="caution">
    <text evidence="4">The sequence shown here is derived from an EMBL/GenBank/DDBJ whole genome shotgun (WGS) entry which is preliminary data.</text>
</comment>
<evidence type="ECO:0000313" key="5">
    <source>
        <dbReference type="Proteomes" id="UP000445582"/>
    </source>
</evidence>
<accession>A0A844YLT3</accession>
<feature type="signal peptide" evidence="3">
    <location>
        <begin position="1"/>
        <end position="23"/>
    </location>
</feature>
<evidence type="ECO:0000256" key="2">
    <source>
        <dbReference type="ARBA" id="ARBA00022729"/>
    </source>
</evidence>
<proteinExistence type="inferred from homology"/>
<name>A0A844YLT3_9SPHN</name>
<sequence>MIRAALITFAPLALLAVASPASAQDSRLVEVAYDEAQVFRLEGRVNVQATIAFADDERIENVAIGDSQSWQITPNKRATLLFVKPLSPSASTNMTVVTDKRTYLFDLVAGPRSKPVYVLRFSYPEEERKAALQLAQGPSAEELAAATAPEQIVDPAELNFAWTTSGDANLLPARSYDNGTATYLSWPAGRAVPAILIKDAKGTEGPVNFTVRGDTIVVDGVPREIVLRSGKDAALLVNAGPARADRPLSSGNKAALAANMESN</sequence>
<feature type="chain" id="PRO_5032449015" evidence="3">
    <location>
        <begin position="24"/>
        <end position="263"/>
    </location>
</feature>
<dbReference type="RefSeq" id="WP_160676985.1">
    <property type="nucleotide sequence ID" value="NZ_WTYN01000004.1"/>
</dbReference>
<evidence type="ECO:0000313" key="4">
    <source>
        <dbReference type="EMBL" id="MXO63884.1"/>
    </source>
</evidence>
<protein>
    <submittedName>
        <fullName evidence="4">Type VI secretion protein</fullName>
    </submittedName>
</protein>
<evidence type="ECO:0000256" key="1">
    <source>
        <dbReference type="ARBA" id="ARBA00006135"/>
    </source>
</evidence>
<dbReference type="InterPro" id="IPR038161">
    <property type="entry name" value="VirB9/CagX/TrbG_C_sf"/>
</dbReference>
<reference evidence="4 5" key="1">
    <citation type="submission" date="2019-12" db="EMBL/GenBank/DDBJ databases">
        <title>Genomic-based taxomic classification of the family Erythrobacteraceae.</title>
        <authorList>
            <person name="Xu L."/>
        </authorList>
    </citation>
    <scope>NUCLEOTIDE SEQUENCE [LARGE SCALE GENOMIC DNA]</scope>
    <source>
        <strain evidence="4 5">MCCC 1A09965</strain>
    </source>
</reference>
<dbReference type="OrthoDB" id="7390264at2"/>
<dbReference type="EMBL" id="WTYN01000004">
    <property type="protein sequence ID" value="MXO63884.1"/>
    <property type="molecule type" value="Genomic_DNA"/>
</dbReference>
<organism evidence="4 5">
    <name type="scientific">Qipengyuania oceanensis</name>
    <dbReference type="NCBI Taxonomy" id="1463597"/>
    <lineage>
        <taxon>Bacteria</taxon>
        <taxon>Pseudomonadati</taxon>
        <taxon>Pseudomonadota</taxon>
        <taxon>Alphaproteobacteria</taxon>
        <taxon>Sphingomonadales</taxon>
        <taxon>Erythrobacteraceae</taxon>
        <taxon>Qipengyuania</taxon>
    </lineage>
</organism>
<dbReference type="Gene3D" id="2.60.40.2500">
    <property type="match status" value="1"/>
</dbReference>
<evidence type="ECO:0000256" key="3">
    <source>
        <dbReference type="SAM" id="SignalP"/>
    </source>
</evidence>
<dbReference type="AlphaFoldDB" id="A0A844YLT3"/>
<comment type="similarity">
    <text evidence="1">Belongs to the TrbG/VirB9 family.</text>
</comment>
<keyword evidence="2 3" id="KW-0732">Signal</keyword>